<dbReference type="AlphaFoldDB" id="A0AAE1EAB5"/>
<dbReference type="EMBL" id="JAWDGP010000492">
    <property type="protein sequence ID" value="KAK3800176.1"/>
    <property type="molecule type" value="Genomic_DNA"/>
</dbReference>
<reference evidence="1" key="1">
    <citation type="journal article" date="2023" name="G3 (Bethesda)">
        <title>A reference genome for the long-term kleptoplast-retaining sea slug Elysia crispata morphotype clarki.</title>
        <authorList>
            <person name="Eastman K.E."/>
            <person name="Pendleton A.L."/>
            <person name="Shaikh M.A."/>
            <person name="Suttiyut T."/>
            <person name="Ogas R."/>
            <person name="Tomko P."/>
            <person name="Gavelis G."/>
            <person name="Widhalm J.R."/>
            <person name="Wisecaver J.H."/>
        </authorList>
    </citation>
    <scope>NUCLEOTIDE SEQUENCE</scope>
    <source>
        <strain evidence="1">ECLA1</strain>
    </source>
</reference>
<sequence>MAHRLYYSGHNSGAAIGIIGSDLSFGNRSPSIYCFREDREPEAIFVDKSKYAFPLNNYIKVAYRYRALETLVGITLRAQAMERQG</sequence>
<comment type="caution">
    <text evidence="1">The sequence shown here is derived from an EMBL/GenBank/DDBJ whole genome shotgun (WGS) entry which is preliminary data.</text>
</comment>
<organism evidence="1 2">
    <name type="scientific">Elysia crispata</name>
    <name type="common">lettuce slug</name>
    <dbReference type="NCBI Taxonomy" id="231223"/>
    <lineage>
        <taxon>Eukaryota</taxon>
        <taxon>Metazoa</taxon>
        <taxon>Spiralia</taxon>
        <taxon>Lophotrochozoa</taxon>
        <taxon>Mollusca</taxon>
        <taxon>Gastropoda</taxon>
        <taxon>Heterobranchia</taxon>
        <taxon>Euthyneura</taxon>
        <taxon>Panpulmonata</taxon>
        <taxon>Sacoglossa</taxon>
        <taxon>Placobranchoidea</taxon>
        <taxon>Plakobranchidae</taxon>
        <taxon>Elysia</taxon>
    </lineage>
</organism>
<gene>
    <name evidence="1" type="ORF">RRG08_016283</name>
</gene>
<dbReference type="Proteomes" id="UP001283361">
    <property type="component" value="Unassembled WGS sequence"/>
</dbReference>
<evidence type="ECO:0000313" key="1">
    <source>
        <dbReference type="EMBL" id="KAK3800176.1"/>
    </source>
</evidence>
<accession>A0AAE1EAB5</accession>
<keyword evidence="2" id="KW-1185">Reference proteome</keyword>
<name>A0AAE1EAB5_9GAST</name>
<evidence type="ECO:0000313" key="2">
    <source>
        <dbReference type="Proteomes" id="UP001283361"/>
    </source>
</evidence>
<proteinExistence type="predicted"/>
<protein>
    <submittedName>
        <fullName evidence="1">Uncharacterized protein</fullName>
    </submittedName>
</protein>